<dbReference type="PROSITE" id="PS01148">
    <property type="entry name" value="UPF0033"/>
    <property type="match status" value="1"/>
</dbReference>
<keyword evidence="4" id="KW-1185">Reference proteome</keyword>
<dbReference type="AlphaFoldDB" id="A0A161QD28"/>
<dbReference type="SUPFAM" id="SSF64307">
    <property type="entry name" value="SirA-like"/>
    <property type="match status" value="1"/>
</dbReference>
<comment type="caution">
    <text evidence="3">The sequence shown here is derived from an EMBL/GenBank/DDBJ whole genome shotgun (WGS) entry which is preliminary data.</text>
</comment>
<evidence type="ECO:0000313" key="4">
    <source>
        <dbReference type="Proteomes" id="UP000075737"/>
    </source>
</evidence>
<name>A0A161QD28_9FIRM</name>
<evidence type="ECO:0000313" key="3">
    <source>
        <dbReference type="EMBL" id="KYO67364.1"/>
    </source>
</evidence>
<dbReference type="PANTHER" id="PTHR33279">
    <property type="entry name" value="SULFUR CARRIER PROTEIN YEDF-RELATED"/>
    <property type="match status" value="1"/>
</dbReference>
<feature type="domain" description="UPF0033" evidence="2">
    <location>
        <begin position="5"/>
        <end position="29"/>
    </location>
</feature>
<dbReference type="EMBL" id="LOHZ01000022">
    <property type="protein sequence ID" value="KYO67364.1"/>
    <property type="molecule type" value="Genomic_DNA"/>
</dbReference>
<dbReference type="Pfam" id="PF01206">
    <property type="entry name" value="TusA"/>
    <property type="match status" value="1"/>
</dbReference>
<gene>
    <name evidence="3" type="ORF">ATZ99_06500</name>
</gene>
<dbReference type="InterPro" id="IPR036868">
    <property type="entry name" value="TusA-like_sf"/>
</dbReference>
<sequence length="73" mass="8316">MKHFINSVGDICPVPLFKVEEKLKNIQKGDVIVLDTDHSCAAINIKNEMSKKGFKVKIKEIDNGIWQVYIKKS</sequence>
<dbReference type="RefSeq" id="WP_068747844.1">
    <property type="nucleotide sequence ID" value="NZ_LOHZ01000022.1"/>
</dbReference>
<proteinExistence type="inferred from homology"/>
<dbReference type="Proteomes" id="UP000075737">
    <property type="component" value="Unassembled WGS sequence"/>
</dbReference>
<comment type="similarity">
    <text evidence="1">Belongs to the sulfur carrier protein TusA family.</text>
</comment>
<dbReference type="InterPro" id="IPR001455">
    <property type="entry name" value="TusA-like"/>
</dbReference>
<dbReference type="Gene3D" id="3.30.110.40">
    <property type="entry name" value="TusA-like domain"/>
    <property type="match status" value="1"/>
</dbReference>
<evidence type="ECO:0000259" key="2">
    <source>
        <dbReference type="PROSITE" id="PS01148"/>
    </source>
</evidence>
<accession>A0A161QD28</accession>
<protein>
    <recommendedName>
        <fullName evidence="2">UPF0033 domain-containing protein</fullName>
    </recommendedName>
</protein>
<dbReference type="OrthoDB" id="9800872at2"/>
<dbReference type="PANTHER" id="PTHR33279:SF6">
    <property type="entry name" value="SULFUR CARRIER PROTEIN YEDF-RELATED"/>
    <property type="match status" value="1"/>
</dbReference>
<organism evidence="3 4">
    <name type="scientific">Thermovenabulum gondwanense</name>
    <dbReference type="NCBI Taxonomy" id="520767"/>
    <lineage>
        <taxon>Bacteria</taxon>
        <taxon>Bacillati</taxon>
        <taxon>Bacillota</taxon>
        <taxon>Clostridia</taxon>
        <taxon>Thermosediminibacterales</taxon>
        <taxon>Thermosediminibacteraceae</taxon>
        <taxon>Thermovenabulum</taxon>
    </lineage>
</organism>
<reference evidence="3 4" key="1">
    <citation type="submission" date="2015-12" db="EMBL/GenBank/DDBJ databases">
        <title>Draft genome of Thermovenabulum gondwanense isolated from a red thermophilic microbial mat colonisisng an outflow channel of a bore well.</title>
        <authorList>
            <person name="Patel B.K."/>
        </authorList>
    </citation>
    <scope>NUCLEOTIDE SEQUENCE [LARGE SCALE GENOMIC DNA]</scope>
    <source>
        <strain evidence="3 4">R270</strain>
    </source>
</reference>
<dbReference type="STRING" id="520767.ATZ99_06500"/>
<evidence type="ECO:0000256" key="1">
    <source>
        <dbReference type="ARBA" id="ARBA00008984"/>
    </source>
</evidence>